<dbReference type="PANTHER" id="PTHR43877">
    <property type="entry name" value="AMINOALKYLPHOSPHONATE N-ACETYLTRANSFERASE-RELATED-RELATED"/>
    <property type="match status" value="1"/>
</dbReference>
<dbReference type="RefSeq" id="WP_184520998.1">
    <property type="nucleotide sequence ID" value="NZ_JACIJD010000023.1"/>
</dbReference>
<dbReference type="Proteomes" id="UP000580654">
    <property type="component" value="Unassembled WGS sequence"/>
</dbReference>
<dbReference type="Pfam" id="PF00583">
    <property type="entry name" value="Acetyltransf_1"/>
    <property type="match status" value="1"/>
</dbReference>
<sequence length="177" mass="19053">MQPQTPAAPDANPDAGHARFRRAVPADAAAVRELTRAAYTKWVPLIGREPRPMTADYDAAVRDHLVYLLHGATGDAVGLIEMAPAADHLLIVNVAVAPAAQGRGHGRALLAHAEEVARSLGLAELRLYTNGRFAENVRLYGRLGYGVDREEAHPQFGAIVYMSKRIHPAVRVGKVLG</sequence>
<dbReference type="InterPro" id="IPR016181">
    <property type="entry name" value="Acyl_CoA_acyltransferase"/>
</dbReference>
<keyword evidence="2" id="KW-0012">Acyltransferase</keyword>
<evidence type="ECO:0000259" key="3">
    <source>
        <dbReference type="PROSITE" id="PS51186"/>
    </source>
</evidence>
<organism evidence="4 5">
    <name type="scientific">Muricoccus pecuniae</name>
    <dbReference type="NCBI Taxonomy" id="693023"/>
    <lineage>
        <taxon>Bacteria</taxon>
        <taxon>Pseudomonadati</taxon>
        <taxon>Pseudomonadota</taxon>
        <taxon>Alphaproteobacteria</taxon>
        <taxon>Acetobacterales</taxon>
        <taxon>Roseomonadaceae</taxon>
        <taxon>Muricoccus</taxon>
    </lineage>
</organism>
<evidence type="ECO:0000313" key="4">
    <source>
        <dbReference type="EMBL" id="MBB5695809.1"/>
    </source>
</evidence>
<dbReference type="PANTHER" id="PTHR43877:SF2">
    <property type="entry name" value="AMINOALKYLPHOSPHONATE N-ACETYLTRANSFERASE-RELATED"/>
    <property type="match status" value="1"/>
</dbReference>
<gene>
    <name evidence="4" type="ORF">FHS87_003876</name>
</gene>
<dbReference type="SUPFAM" id="SSF55729">
    <property type="entry name" value="Acyl-CoA N-acyltransferases (Nat)"/>
    <property type="match status" value="1"/>
</dbReference>
<evidence type="ECO:0000256" key="1">
    <source>
        <dbReference type="ARBA" id="ARBA00022679"/>
    </source>
</evidence>
<dbReference type="AlphaFoldDB" id="A0A840YAS6"/>
<dbReference type="InterPro" id="IPR000182">
    <property type="entry name" value="GNAT_dom"/>
</dbReference>
<protein>
    <submittedName>
        <fullName evidence="4">GNAT superfamily N-acetyltransferase</fullName>
    </submittedName>
</protein>
<evidence type="ECO:0000313" key="5">
    <source>
        <dbReference type="Proteomes" id="UP000580654"/>
    </source>
</evidence>
<dbReference type="InterPro" id="IPR050832">
    <property type="entry name" value="Bact_Acetyltransf"/>
</dbReference>
<dbReference type="PROSITE" id="PS51186">
    <property type="entry name" value="GNAT"/>
    <property type="match status" value="1"/>
</dbReference>
<dbReference type="Gene3D" id="3.40.630.30">
    <property type="match status" value="1"/>
</dbReference>
<keyword evidence="5" id="KW-1185">Reference proteome</keyword>
<proteinExistence type="predicted"/>
<comment type="caution">
    <text evidence="4">The sequence shown here is derived from an EMBL/GenBank/DDBJ whole genome shotgun (WGS) entry which is preliminary data.</text>
</comment>
<evidence type="ECO:0000256" key="2">
    <source>
        <dbReference type="ARBA" id="ARBA00023315"/>
    </source>
</evidence>
<reference evidence="4 5" key="1">
    <citation type="submission" date="2020-08" db="EMBL/GenBank/DDBJ databases">
        <title>Genomic Encyclopedia of Type Strains, Phase IV (KMG-IV): sequencing the most valuable type-strain genomes for metagenomic binning, comparative biology and taxonomic classification.</title>
        <authorList>
            <person name="Goeker M."/>
        </authorList>
    </citation>
    <scope>NUCLEOTIDE SEQUENCE [LARGE SCALE GENOMIC DNA]</scope>
    <source>
        <strain evidence="4 5">DSM 25622</strain>
    </source>
</reference>
<dbReference type="GO" id="GO:0016747">
    <property type="term" value="F:acyltransferase activity, transferring groups other than amino-acyl groups"/>
    <property type="evidence" value="ECO:0007669"/>
    <property type="project" value="InterPro"/>
</dbReference>
<name>A0A840YAS6_9PROT</name>
<dbReference type="CDD" id="cd04301">
    <property type="entry name" value="NAT_SF"/>
    <property type="match status" value="1"/>
</dbReference>
<feature type="domain" description="N-acetyltransferase" evidence="3">
    <location>
        <begin position="18"/>
        <end position="167"/>
    </location>
</feature>
<keyword evidence="1 4" id="KW-0808">Transferase</keyword>
<accession>A0A840YAS6</accession>
<dbReference type="EMBL" id="JACIJD010000023">
    <property type="protein sequence ID" value="MBB5695809.1"/>
    <property type="molecule type" value="Genomic_DNA"/>
</dbReference>